<organism evidence="1 2">
    <name type="scientific">Rhabditophanes sp. KR3021</name>
    <dbReference type="NCBI Taxonomy" id="114890"/>
    <lineage>
        <taxon>Eukaryota</taxon>
        <taxon>Metazoa</taxon>
        <taxon>Ecdysozoa</taxon>
        <taxon>Nematoda</taxon>
        <taxon>Chromadorea</taxon>
        <taxon>Rhabditida</taxon>
        <taxon>Tylenchina</taxon>
        <taxon>Panagrolaimomorpha</taxon>
        <taxon>Strongyloidoidea</taxon>
        <taxon>Alloionematidae</taxon>
        <taxon>Rhabditophanes</taxon>
    </lineage>
</organism>
<dbReference type="WBParaSite" id="RSKR_0000061100.1">
    <property type="protein sequence ID" value="RSKR_0000061100.1"/>
    <property type="gene ID" value="RSKR_0000061100"/>
</dbReference>
<proteinExistence type="predicted"/>
<dbReference type="Proteomes" id="UP000095286">
    <property type="component" value="Unplaced"/>
</dbReference>
<evidence type="ECO:0000313" key="2">
    <source>
        <dbReference type="WBParaSite" id="RSKR_0000061100.1"/>
    </source>
</evidence>
<evidence type="ECO:0000313" key="1">
    <source>
        <dbReference type="Proteomes" id="UP000095286"/>
    </source>
</evidence>
<reference evidence="2" key="1">
    <citation type="submission" date="2016-11" db="UniProtKB">
        <authorList>
            <consortium name="WormBaseParasite"/>
        </authorList>
    </citation>
    <scope>IDENTIFICATION</scope>
    <source>
        <strain evidence="2">KR3021</strain>
    </source>
</reference>
<accession>A0AC35THL4</accession>
<sequence>MFTLTFFLTLLLISFNKAEEQEWECGSDGLSKIFSEASIDGDCPELKWQVNGCCVKHDKCYDDQLGQIKCDDTFCQCLDRVTAPSKKCFDEDSKSFCELVREFGEGAYLASAPNATTIGKTISTTTAPKITSAAIIIPDSTTSTITDAQLVTTNKTKQGSLNETVVEKLRGQRKSSIGRA</sequence>
<protein>
    <submittedName>
        <fullName evidence="2">Phospholipase A(2)</fullName>
    </submittedName>
</protein>
<name>A0AC35THL4_9BILA</name>